<proteinExistence type="inferred from homology"/>
<dbReference type="CDD" id="cd04165">
    <property type="entry name" value="GTPBP1_like"/>
    <property type="match status" value="1"/>
</dbReference>
<dbReference type="Gene3D" id="3.40.50.300">
    <property type="entry name" value="P-loop containing nucleotide triphosphate hydrolases"/>
    <property type="match status" value="1"/>
</dbReference>
<dbReference type="OrthoDB" id="62853at2759"/>
<dbReference type="AlphaFoldDB" id="A0A7M5USS8"/>
<comment type="similarity">
    <text evidence="1">Belongs to the TRAFAC class translation factor GTPase superfamily. Classic translation factor GTPase family. EF-Tu/EF-1A subfamily.</text>
</comment>
<dbReference type="RefSeq" id="XP_066936194.1">
    <property type="nucleotide sequence ID" value="XM_067080093.1"/>
</dbReference>
<dbReference type="GO" id="GO:0005525">
    <property type="term" value="F:GTP binding"/>
    <property type="evidence" value="ECO:0007669"/>
    <property type="project" value="UniProtKB-KW"/>
</dbReference>
<evidence type="ECO:0000259" key="4">
    <source>
        <dbReference type="PROSITE" id="PS51722"/>
    </source>
</evidence>
<evidence type="ECO:0000256" key="1">
    <source>
        <dbReference type="ARBA" id="ARBA00007249"/>
    </source>
</evidence>
<dbReference type="InterPro" id="IPR035531">
    <property type="entry name" value="GTPBP1-like"/>
</dbReference>
<name>A0A7M5USS8_9CNID</name>
<evidence type="ECO:0000256" key="3">
    <source>
        <dbReference type="ARBA" id="ARBA00023134"/>
    </source>
</evidence>
<dbReference type="GO" id="GO:0003746">
    <property type="term" value="F:translation elongation factor activity"/>
    <property type="evidence" value="ECO:0007669"/>
    <property type="project" value="TreeGrafter"/>
</dbReference>
<dbReference type="EnsemblMetazoa" id="CLYHEMT002059.3">
    <property type="protein sequence ID" value="CLYHEMP002059.3"/>
    <property type="gene ID" value="CLYHEMG002059"/>
</dbReference>
<dbReference type="FunFam" id="3.40.50.300:FF:000091">
    <property type="entry name" value="Probable GTP-binding protein 1"/>
    <property type="match status" value="1"/>
</dbReference>
<dbReference type="InterPro" id="IPR050055">
    <property type="entry name" value="EF-Tu_GTPase"/>
</dbReference>
<dbReference type="PROSITE" id="PS51722">
    <property type="entry name" value="G_TR_2"/>
    <property type="match status" value="1"/>
</dbReference>
<dbReference type="FunFam" id="2.40.30.10:FF:000014">
    <property type="entry name" value="Probable GTP-binding protein 1"/>
    <property type="match status" value="1"/>
</dbReference>
<keyword evidence="2" id="KW-0547">Nucleotide-binding</keyword>
<dbReference type="GeneID" id="136823934"/>
<dbReference type="Pfam" id="PF00009">
    <property type="entry name" value="GTP_EFTU"/>
    <property type="match status" value="1"/>
</dbReference>
<dbReference type="SUPFAM" id="SSF52540">
    <property type="entry name" value="P-loop containing nucleoside triphosphate hydrolases"/>
    <property type="match status" value="1"/>
</dbReference>
<dbReference type="CDD" id="cd03694">
    <property type="entry name" value="GTPBP_II"/>
    <property type="match status" value="1"/>
</dbReference>
<dbReference type="InterPro" id="IPR000795">
    <property type="entry name" value="T_Tr_GTP-bd_dom"/>
</dbReference>
<accession>A0A7M5USS8</accession>
<dbReference type="InterPro" id="IPR009000">
    <property type="entry name" value="Transl_B-barrel_sf"/>
</dbReference>
<dbReference type="PANTHER" id="PTHR43721:SF3">
    <property type="entry name" value="GTP-BINDING PROTEIN 2"/>
    <property type="match status" value="1"/>
</dbReference>
<evidence type="ECO:0000256" key="2">
    <source>
        <dbReference type="ARBA" id="ARBA00022741"/>
    </source>
</evidence>
<dbReference type="CDD" id="cd03708">
    <property type="entry name" value="GTPBP_III"/>
    <property type="match status" value="1"/>
</dbReference>
<dbReference type="Proteomes" id="UP000594262">
    <property type="component" value="Unplaced"/>
</dbReference>
<sequence length="561" mass="62238">MVISSTEVSAVSPAIHSLPPEVEEGNREYKLKLVNPTPSRVEHLITQMKWRLKEGDGEAIYAIGVEDNGVISGLLRDELDSSLETLSSMADRLGAETHIINEHTIPYPNNMTRHAAEVMVKKIPDEQEFIDIRVGCIGNVDVGKSTLLGVLSHGDLDNGRGKARLNMFRHLHEIQTGRTSSISHEILGFDANGHELNYSGSTVEEICSSAKKLITFLDLAGHHKYIKTTIHGLTGYSPELVMLLVAANRGLAGTTKEHLGLAIALKIPFLIVITKTDLCSKDMIDRTVQQLEKILKSPGCKKVPIRVEDENDAETAAESFSKQVTPIFKVSSVSGENLNLLRKFYFHLPSLRSKIEQDELLQCAAEFQIDEIFSVREVGPVLAGTLKSGVVKVGDALLLGPMSNGMFEKVVVASIHRNRTPCRVIQAGQTACIALRDNSQIIPRRGQVLLEDKLSEDPPKTCKTFEADLFLLFHTTKIAPKFQATVHIGNIVQTVVIKSMDRADLRTGQKARVKFEFIGHPQYLRNGDRMFFREGRCKGVGEVTQFFEYKHDDQTELAMHS</sequence>
<protein>
    <recommendedName>
        <fullName evidence="4">Tr-type G domain-containing protein</fullName>
    </recommendedName>
</protein>
<feature type="domain" description="Tr-type G" evidence="4">
    <location>
        <begin position="129"/>
        <end position="352"/>
    </location>
</feature>
<dbReference type="Gene3D" id="2.40.30.10">
    <property type="entry name" value="Translation factors"/>
    <property type="match status" value="1"/>
</dbReference>
<dbReference type="GO" id="GO:0003924">
    <property type="term" value="F:GTPase activity"/>
    <property type="evidence" value="ECO:0007669"/>
    <property type="project" value="InterPro"/>
</dbReference>
<keyword evidence="6" id="KW-1185">Reference proteome</keyword>
<dbReference type="InterPro" id="IPR009001">
    <property type="entry name" value="Transl_elong_EF1A/Init_IF2_C"/>
</dbReference>
<dbReference type="SUPFAM" id="SSF50465">
    <property type="entry name" value="EF-Tu/eEF-1alpha/eIF2-gamma C-terminal domain"/>
    <property type="match status" value="1"/>
</dbReference>
<evidence type="ECO:0000313" key="5">
    <source>
        <dbReference type="EnsemblMetazoa" id="CLYHEMP002059.3"/>
    </source>
</evidence>
<evidence type="ECO:0000313" key="6">
    <source>
        <dbReference type="Proteomes" id="UP000594262"/>
    </source>
</evidence>
<keyword evidence="3" id="KW-0342">GTP-binding</keyword>
<dbReference type="SUPFAM" id="SSF50447">
    <property type="entry name" value="Translation proteins"/>
    <property type="match status" value="1"/>
</dbReference>
<dbReference type="InterPro" id="IPR027417">
    <property type="entry name" value="P-loop_NTPase"/>
</dbReference>
<reference evidence="5" key="1">
    <citation type="submission" date="2021-01" db="UniProtKB">
        <authorList>
            <consortium name="EnsemblMetazoa"/>
        </authorList>
    </citation>
    <scope>IDENTIFICATION</scope>
</reference>
<dbReference type="PANTHER" id="PTHR43721">
    <property type="entry name" value="ELONGATION FACTOR TU-RELATED"/>
    <property type="match status" value="1"/>
</dbReference>
<organism evidence="5 6">
    <name type="scientific">Clytia hemisphaerica</name>
    <dbReference type="NCBI Taxonomy" id="252671"/>
    <lineage>
        <taxon>Eukaryota</taxon>
        <taxon>Metazoa</taxon>
        <taxon>Cnidaria</taxon>
        <taxon>Hydrozoa</taxon>
        <taxon>Hydroidolina</taxon>
        <taxon>Leptothecata</taxon>
        <taxon>Obeliida</taxon>
        <taxon>Clytiidae</taxon>
        <taxon>Clytia</taxon>
    </lineage>
</organism>